<accession>A0ABY5I581</accession>
<keyword evidence="3" id="KW-1185">Reference proteome</keyword>
<evidence type="ECO:0000313" key="3">
    <source>
        <dbReference type="Proteomes" id="UP001060112"/>
    </source>
</evidence>
<organism evidence="2 3">
    <name type="scientific">Allocoprobacillus halotolerans</name>
    <dbReference type="NCBI Taxonomy" id="2944914"/>
    <lineage>
        <taxon>Bacteria</taxon>
        <taxon>Bacillati</taxon>
        <taxon>Bacillota</taxon>
        <taxon>Erysipelotrichia</taxon>
        <taxon>Erysipelotrichales</taxon>
        <taxon>Erysipelotrichaceae</taxon>
        <taxon>Allocoprobacillus</taxon>
    </lineage>
</organism>
<dbReference type="RefSeq" id="WP_290140406.1">
    <property type="nucleotide sequence ID" value="NZ_CP101620.1"/>
</dbReference>
<dbReference type="Proteomes" id="UP001060112">
    <property type="component" value="Chromosome"/>
</dbReference>
<feature type="transmembrane region" description="Helical" evidence="1">
    <location>
        <begin position="12"/>
        <end position="35"/>
    </location>
</feature>
<feature type="transmembrane region" description="Helical" evidence="1">
    <location>
        <begin position="66"/>
        <end position="87"/>
    </location>
</feature>
<protein>
    <submittedName>
        <fullName evidence="2">Uncharacterized protein</fullName>
    </submittedName>
</protein>
<evidence type="ECO:0000313" key="2">
    <source>
        <dbReference type="EMBL" id="UTY39361.1"/>
    </source>
</evidence>
<dbReference type="EMBL" id="CP101620">
    <property type="protein sequence ID" value="UTY39361.1"/>
    <property type="molecule type" value="Genomic_DNA"/>
</dbReference>
<sequence>MNKDYTKKFQHEVVKIHILITASCFVFILFIYFYMDYFYNGAFINFLQEYFGWDFAHFALRNQKTIIFMVIIMVVLLNSVIVEIYAIQKISRVFSQIKILFQKDDQRIVLDDSLYELENDLNALKEKALKMKRKRLMKSNIKLI</sequence>
<gene>
    <name evidence="2" type="ORF">NMU03_00565</name>
</gene>
<keyword evidence="1" id="KW-0472">Membrane</keyword>
<evidence type="ECO:0000256" key="1">
    <source>
        <dbReference type="SAM" id="Phobius"/>
    </source>
</evidence>
<keyword evidence="1" id="KW-1133">Transmembrane helix</keyword>
<name>A0ABY5I581_9FIRM</name>
<proteinExistence type="predicted"/>
<keyword evidence="1" id="KW-0812">Transmembrane</keyword>
<reference evidence="2" key="1">
    <citation type="submission" date="2022-07" db="EMBL/GenBank/DDBJ databases">
        <title>Faecal culturing of patients with breast cancer.</title>
        <authorList>
            <person name="Teng N.M.Y."/>
            <person name="Kiu R."/>
            <person name="Evans R."/>
            <person name="Baker D.J."/>
            <person name="Zenner C."/>
            <person name="Robinson S.D."/>
            <person name="Hall L.J."/>
        </authorList>
    </citation>
    <scope>NUCLEOTIDE SEQUENCE</scope>
    <source>
        <strain evidence="2">LH1062</strain>
    </source>
</reference>